<accession>A0ABU8NM19</accession>
<name>A0ABU8NM19_9SPHI</name>
<reference evidence="1 2" key="1">
    <citation type="submission" date="2024-03" db="EMBL/GenBank/DDBJ databases">
        <title>Sequence of Lycoming College Course Isolates.</title>
        <authorList>
            <person name="Plotts O."/>
            <person name="Newman J."/>
        </authorList>
    </citation>
    <scope>NUCLEOTIDE SEQUENCE [LARGE SCALE GENOMIC DNA]</scope>
    <source>
        <strain evidence="1 2">CJB-3</strain>
    </source>
</reference>
<comment type="caution">
    <text evidence="1">The sequence shown here is derived from an EMBL/GenBank/DDBJ whole genome shotgun (WGS) entry which is preliminary data.</text>
</comment>
<proteinExistence type="predicted"/>
<sequence length="72" mass="8678">MNSSSLEITEKEYCIKLSKEAFDLTLIRQLITRIQSEQLFFSRKKDYLEDDIISRNSEHYEPNENFDRLSEK</sequence>
<protein>
    <submittedName>
        <fullName evidence="1">Uncharacterized protein</fullName>
    </submittedName>
</protein>
<evidence type="ECO:0000313" key="2">
    <source>
        <dbReference type="Proteomes" id="UP001378956"/>
    </source>
</evidence>
<gene>
    <name evidence="1" type="ORF">WAE58_12650</name>
</gene>
<dbReference type="Proteomes" id="UP001378956">
    <property type="component" value="Unassembled WGS sequence"/>
</dbReference>
<dbReference type="EMBL" id="JBBEUB010000003">
    <property type="protein sequence ID" value="MEJ2903284.1"/>
    <property type="molecule type" value="Genomic_DNA"/>
</dbReference>
<dbReference type="RefSeq" id="WP_172659845.1">
    <property type="nucleotide sequence ID" value="NZ_CBFGNQ010000001.1"/>
</dbReference>
<keyword evidence="2" id="KW-1185">Reference proteome</keyword>
<organism evidence="1 2">
    <name type="scientific">Pedobacter panaciterrae</name>
    <dbReference type="NCBI Taxonomy" id="363849"/>
    <lineage>
        <taxon>Bacteria</taxon>
        <taxon>Pseudomonadati</taxon>
        <taxon>Bacteroidota</taxon>
        <taxon>Sphingobacteriia</taxon>
        <taxon>Sphingobacteriales</taxon>
        <taxon>Sphingobacteriaceae</taxon>
        <taxon>Pedobacter</taxon>
    </lineage>
</organism>
<evidence type="ECO:0000313" key="1">
    <source>
        <dbReference type="EMBL" id="MEJ2903284.1"/>
    </source>
</evidence>